<dbReference type="PANTHER" id="PTHR13327:SF0">
    <property type="entry name" value="NADH DEHYDROGENASE [UBIQUINONE] 1 BETA SUBCOMPLEX SUBUNIT 11, MITOCHONDRIAL"/>
    <property type="match status" value="1"/>
</dbReference>
<comment type="subcellular location">
    <subcellularLocation>
        <location evidence="2">Mitochondrion inner membrane</location>
        <topology evidence="2">Single-pass membrane protein</topology>
    </subcellularLocation>
</comment>
<dbReference type="GO" id="GO:0016491">
    <property type="term" value="F:oxidoreductase activity"/>
    <property type="evidence" value="ECO:0007669"/>
    <property type="project" value="UniProtKB-KW"/>
</dbReference>
<dbReference type="Pfam" id="PF10183">
    <property type="entry name" value="ESSS"/>
    <property type="match status" value="1"/>
</dbReference>
<feature type="transmembrane region" description="Helical" evidence="17">
    <location>
        <begin position="37"/>
        <end position="55"/>
    </location>
</feature>
<dbReference type="PANTHER" id="PTHR13327">
    <property type="entry name" value="NADH-UBIQUINONE OXIDOREDUCTASE ESSS SUBUNIT, MITOCHONDRIAL PRECURSOR"/>
    <property type="match status" value="1"/>
</dbReference>
<keyword evidence="18" id="KW-0830">Ubiquinone</keyword>
<sequence length="82" mass="9614">MLWQENPEPEDENVYAKNPEFQGYDQDLMVDGWNMRAIFFFVFSIILVLGTTFVAKYRETNGLPIMESNCFDPSKIQLPEDE</sequence>
<evidence type="ECO:0000313" key="21">
    <source>
        <dbReference type="Proteomes" id="UP000030759"/>
    </source>
</evidence>
<name>G3HWU3_CRIGR</name>
<keyword evidence="19" id="KW-0560">Oxidoreductase</keyword>
<gene>
    <name evidence="19" type="ORF">H671_4g12971</name>
    <name evidence="18" type="ORF">I79_015456</name>
</gene>
<reference evidence="21" key="3">
    <citation type="journal article" date="2013" name="Nat. Biotechnol.">
        <title>Chinese hamster genome sequenced from sorted chromosomes.</title>
        <authorList>
            <person name="Brinkrolf K."/>
            <person name="Rupp O."/>
            <person name="Laux H."/>
            <person name="Kollin F."/>
            <person name="Ernst W."/>
            <person name="Linke B."/>
            <person name="Kofler R."/>
            <person name="Romand S."/>
            <person name="Hesse F."/>
            <person name="Budach W.E."/>
            <person name="Galosy S."/>
            <person name="Muller D."/>
            <person name="Noll T."/>
            <person name="Wienberg J."/>
            <person name="Jostock T."/>
            <person name="Leonard M."/>
            <person name="Grillari J."/>
            <person name="Tauch A."/>
            <person name="Goesmann A."/>
            <person name="Helk B."/>
            <person name="Mott J.E."/>
            <person name="Puhler A."/>
            <person name="Borth N."/>
        </authorList>
    </citation>
    <scope>NUCLEOTIDE SEQUENCE [LARGE SCALE GENOMIC DNA]</scope>
    <source>
        <strain evidence="21">17A/GY</strain>
    </source>
</reference>
<keyword evidence="13 17" id="KW-0472">Membrane</keyword>
<evidence type="ECO:0000256" key="17">
    <source>
        <dbReference type="SAM" id="Phobius"/>
    </source>
</evidence>
<evidence type="ECO:0000256" key="11">
    <source>
        <dbReference type="ARBA" id="ARBA00022989"/>
    </source>
</evidence>
<dbReference type="AlphaFoldDB" id="G3HWU3"/>
<evidence type="ECO:0000256" key="4">
    <source>
        <dbReference type="ARBA" id="ARBA00018632"/>
    </source>
</evidence>
<evidence type="ECO:0000256" key="16">
    <source>
        <dbReference type="ARBA" id="ARBA00046528"/>
    </source>
</evidence>
<evidence type="ECO:0000256" key="10">
    <source>
        <dbReference type="ARBA" id="ARBA00022982"/>
    </source>
</evidence>
<keyword evidence="11 17" id="KW-1133">Transmembrane helix</keyword>
<organism evidence="18 20">
    <name type="scientific">Cricetulus griseus</name>
    <name type="common">Chinese hamster</name>
    <name type="synonym">Cricetulus barabensis griseus</name>
    <dbReference type="NCBI Taxonomy" id="10029"/>
    <lineage>
        <taxon>Eukaryota</taxon>
        <taxon>Metazoa</taxon>
        <taxon>Chordata</taxon>
        <taxon>Craniata</taxon>
        <taxon>Vertebrata</taxon>
        <taxon>Euteleostomi</taxon>
        <taxon>Mammalia</taxon>
        <taxon>Eutheria</taxon>
        <taxon>Euarchontoglires</taxon>
        <taxon>Glires</taxon>
        <taxon>Rodentia</taxon>
        <taxon>Myomorpha</taxon>
        <taxon>Muroidea</taxon>
        <taxon>Cricetidae</taxon>
        <taxon>Cricetinae</taxon>
        <taxon>Cricetulus</taxon>
    </lineage>
</organism>
<evidence type="ECO:0000256" key="7">
    <source>
        <dbReference type="ARBA" id="ARBA00022692"/>
    </source>
</evidence>
<evidence type="ECO:0000256" key="5">
    <source>
        <dbReference type="ARBA" id="ARBA00022448"/>
    </source>
</evidence>
<protein>
    <recommendedName>
        <fullName evidence="4">NADH dehydrogenase [ubiquinone] 1 beta subcomplex subunit 11, mitochondrial</fullName>
    </recommendedName>
    <alternativeName>
        <fullName evidence="15">Complex I-ESSS</fullName>
    </alternativeName>
    <alternativeName>
        <fullName evidence="14">NADH-ubiquinone oxidoreductase ESSS subunit</fullName>
    </alternativeName>
</protein>
<evidence type="ECO:0000256" key="3">
    <source>
        <dbReference type="ARBA" id="ARBA00008915"/>
    </source>
</evidence>
<evidence type="ECO:0000256" key="12">
    <source>
        <dbReference type="ARBA" id="ARBA00023128"/>
    </source>
</evidence>
<evidence type="ECO:0000256" key="2">
    <source>
        <dbReference type="ARBA" id="ARBA00004434"/>
    </source>
</evidence>
<dbReference type="GO" id="GO:0005743">
    <property type="term" value="C:mitochondrial inner membrane"/>
    <property type="evidence" value="ECO:0007669"/>
    <property type="project" value="UniProtKB-SubCell"/>
</dbReference>
<keyword evidence="5" id="KW-0813">Transport</keyword>
<evidence type="ECO:0000256" key="8">
    <source>
        <dbReference type="ARBA" id="ARBA00022792"/>
    </source>
</evidence>
<dbReference type="EMBL" id="KE675609">
    <property type="protein sequence ID" value="ERE75030.1"/>
    <property type="molecule type" value="Genomic_DNA"/>
</dbReference>
<dbReference type="InterPro" id="IPR019329">
    <property type="entry name" value="NADH_UbQ_OxRdtase_ESSS_su"/>
</dbReference>
<dbReference type="EMBL" id="JH000838">
    <property type="protein sequence ID" value="EGW08374.1"/>
    <property type="molecule type" value="Genomic_DNA"/>
</dbReference>
<keyword evidence="7 17" id="KW-0812">Transmembrane</keyword>
<proteinExistence type="inferred from homology"/>
<evidence type="ECO:0000313" key="20">
    <source>
        <dbReference type="Proteomes" id="UP000001075"/>
    </source>
</evidence>
<reference evidence="18" key="2">
    <citation type="submission" date="2011-08" db="EMBL/GenBank/DDBJ databases">
        <title>The genomic sequence of the Chinese hamster ovary CHO-K1 cell line.</title>
        <authorList>
            <person name="Xu X."/>
            <person name="Nagarajan H."/>
            <person name="Lewis N.E."/>
            <person name="Pan S."/>
            <person name="Cai Z."/>
            <person name="Liu X."/>
            <person name="Chen W."/>
            <person name="Xie M."/>
            <person name="Wang W."/>
            <person name="Hammond S."/>
            <person name="Andersen M.R."/>
            <person name="Neff N."/>
            <person name="Passarelli B."/>
            <person name="Koh W."/>
            <person name="Fan C.H."/>
            <person name="Wang J."/>
            <person name="Gui Y."/>
            <person name="Lee K.H."/>
            <person name="Betenbaugh M.J."/>
            <person name="Quake S.R."/>
            <person name="Famili I."/>
            <person name="Palsson B.O."/>
            <person name="Wang J."/>
        </authorList>
    </citation>
    <scope>NUCLEOTIDE SEQUENCE</scope>
</reference>
<evidence type="ECO:0000256" key="6">
    <source>
        <dbReference type="ARBA" id="ARBA00022660"/>
    </source>
</evidence>
<comment type="subunit">
    <text evidence="16">Complex I is composed of 45 different subunits. Interacts with BCAP31.</text>
</comment>
<reference evidence="19" key="4">
    <citation type="submission" date="2013-03" db="EMBL/GenBank/DDBJ databases">
        <title>Chinese hamster genome sequenced from sorted chromosomes.</title>
        <authorList>
            <person name="Brinkrolf K."/>
            <person name="Rupp O."/>
            <person name="Laux H."/>
            <person name="Kollin F."/>
            <person name="Ernst W."/>
            <person name="Linke B."/>
            <person name="Kofler R."/>
            <person name="Romand S."/>
            <person name="Hesse F."/>
            <person name="Budach W.E."/>
            <person name="Galosy S."/>
            <person name="Muller D."/>
            <person name="Noll T."/>
            <person name="Wienberg J."/>
            <person name="Jostock T."/>
            <person name="Leonard M."/>
            <person name="Grillari J."/>
            <person name="Tauch A."/>
            <person name="Goesmann A."/>
            <person name="Helk B."/>
            <person name="Mott J.E."/>
            <person name="Puehler A."/>
            <person name="Borth N."/>
        </authorList>
    </citation>
    <scope>NUCLEOTIDE SEQUENCE</scope>
    <source>
        <strain evidence="19">17A/GY</strain>
    </source>
</reference>
<keyword evidence="6" id="KW-0679">Respiratory chain</keyword>
<evidence type="ECO:0000256" key="15">
    <source>
        <dbReference type="ARBA" id="ARBA00031387"/>
    </source>
</evidence>
<evidence type="ECO:0000256" key="9">
    <source>
        <dbReference type="ARBA" id="ARBA00022946"/>
    </source>
</evidence>
<comment type="similarity">
    <text evidence="3">Belongs to the complex I NDUFB11 subunit family.</text>
</comment>
<dbReference type="Proteomes" id="UP000030759">
    <property type="component" value="Unassembled WGS sequence"/>
</dbReference>
<evidence type="ECO:0000256" key="14">
    <source>
        <dbReference type="ARBA" id="ARBA00030753"/>
    </source>
</evidence>
<dbReference type="Proteomes" id="UP000001075">
    <property type="component" value="Unassembled WGS sequence"/>
</dbReference>
<accession>G3HWU3</accession>
<evidence type="ECO:0000256" key="13">
    <source>
        <dbReference type="ARBA" id="ARBA00023136"/>
    </source>
</evidence>
<evidence type="ECO:0000313" key="19">
    <source>
        <dbReference type="EMBL" id="ERE75030.1"/>
    </source>
</evidence>
<dbReference type="STRING" id="10029.G3HWU3"/>
<evidence type="ECO:0000313" key="18">
    <source>
        <dbReference type="EMBL" id="EGW08374.1"/>
    </source>
</evidence>
<evidence type="ECO:0000256" key="1">
    <source>
        <dbReference type="ARBA" id="ARBA00003195"/>
    </source>
</evidence>
<keyword evidence="8" id="KW-0999">Mitochondrion inner membrane</keyword>
<reference evidence="20" key="1">
    <citation type="journal article" date="2011" name="Nat. Biotechnol.">
        <title>The genomic sequence of the Chinese hamster ovary (CHO)-K1 cell line.</title>
        <authorList>
            <person name="Xu X."/>
            <person name="Nagarajan H."/>
            <person name="Lewis N.E."/>
            <person name="Pan S."/>
            <person name="Cai Z."/>
            <person name="Liu X."/>
            <person name="Chen W."/>
            <person name="Xie M."/>
            <person name="Wang W."/>
            <person name="Hammond S."/>
            <person name="Andersen M.R."/>
            <person name="Neff N."/>
            <person name="Passarelli B."/>
            <person name="Koh W."/>
            <person name="Fan H.C."/>
            <person name="Wang J."/>
            <person name="Gui Y."/>
            <person name="Lee K.H."/>
            <person name="Betenbaugh M.J."/>
            <person name="Quake S.R."/>
            <person name="Famili I."/>
            <person name="Palsson B.O."/>
            <person name="Wang J."/>
        </authorList>
    </citation>
    <scope>NUCLEOTIDE SEQUENCE [LARGE SCALE GENOMIC DNA]</scope>
    <source>
        <strain evidence="20">CHO K1 cell line</strain>
    </source>
</reference>
<keyword evidence="9" id="KW-0809">Transit peptide</keyword>
<keyword evidence="10" id="KW-0249">Electron transport</keyword>
<keyword evidence="12" id="KW-0496">Mitochondrion</keyword>
<comment type="function">
    <text evidence="1">Accessory subunit of the mitochondrial membrane respiratory chain NADH dehydrogenase (Complex I), that is believed not to be involved in catalysis. Complex I functions in the transfer of electrons from NADH to the respiratory chain. The immediate electron acceptor for the enzyme is believed to be ubiquinone.</text>
</comment>